<feature type="region of interest" description="Disordered" evidence="1">
    <location>
        <begin position="31"/>
        <end position="58"/>
    </location>
</feature>
<keyword evidence="3" id="KW-1185">Reference proteome</keyword>
<sequence length="200" mass="21481">MRSRFAVFLAGALLVAGCSESVTGRPRMGAELTETKKEQPEPGKPKTSSSATKINATGAPVLPKRVGEDAGVVADDGSRLVTFRLDKVEVDPECTAPEAKEPERGHFVVFTMTVEPMEKYSDELRHLHAGSFEILGDDGVDTLVSTPAANACFPAAELLTRHHKPGEKTTGKLVFDTKYTSGKATLTSAEVDGTGWTWEF</sequence>
<protein>
    <recommendedName>
        <fullName evidence="4">Lipoprotein</fullName>
    </recommendedName>
</protein>
<evidence type="ECO:0000313" key="3">
    <source>
        <dbReference type="Proteomes" id="UP000734823"/>
    </source>
</evidence>
<reference evidence="2 3" key="1">
    <citation type="submission" date="2020-06" db="EMBL/GenBank/DDBJ databases">
        <title>Actinokineospora xiongansis sp. nov., isolated from soil of Baiyangdian.</title>
        <authorList>
            <person name="Zhang X."/>
        </authorList>
    </citation>
    <scope>NUCLEOTIDE SEQUENCE [LARGE SCALE GENOMIC DNA]</scope>
    <source>
        <strain evidence="2 3">HBU206404</strain>
    </source>
</reference>
<proteinExistence type="predicted"/>
<feature type="compositionally biased region" description="Polar residues" evidence="1">
    <location>
        <begin position="46"/>
        <end position="55"/>
    </location>
</feature>
<dbReference type="PROSITE" id="PS51257">
    <property type="entry name" value="PROKAR_LIPOPROTEIN"/>
    <property type="match status" value="1"/>
</dbReference>
<dbReference type="Proteomes" id="UP000734823">
    <property type="component" value="Unassembled WGS sequence"/>
</dbReference>
<feature type="compositionally biased region" description="Basic and acidic residues" evidence="1">
    <location>
        <begin position="33"/>
        <end position="44"/>
    </location>
</feature>
<evidence type="ECO:0000256" key="1">
    <source>
        <dbReference type="SAM" id="MobiDB-lite"/>
    </source>
</evidence>
<dbReference type="EMBL" id="JABVED010000005">
    <property type="protein sequence ID" value="MBC6447806.1"/>
    <property type="molecule type" value="Genomic_DNA"/>
</dbReference>
<comment type="caution">
    <text evidence="2">The sequence shown here is derived from an EMBL/GenBank/DDBJ whole genome shotgun (WGS) entry which is preliminary data.</text>
</comment>
<accession>A0ABR7L547</accession>
<organism evidence="2 3">
    <name type="scientific">Actinokineospora xionganensis</name>
    <dbReference type="NCBI Taxonomy" id="2684470"/>
    <lineage>
        <taxon>Bacteria</taxon>
        <taxon>Bacillati</taxon>
        <taxon>Actinomycetota</taxon>
        <taxon>Actinomycetes</taxon>
        <taxon>Pseudonocardiales</taxon>
        <taxon>Pseudonocardiaceae</taxon>
        <taxon>Actinokineospora</taxon>
    </lineage>
</organism>
<evidence type="ECO:0000313" key="2">
    <source>
        <dbReference type="EMBL" id="MBC6447806.1"/>
    </source>
</evidence>
<evidence type="ECO:0008006" key="4">
    <source>
        <dbReference type="Google" id="ProtNLM"/>
    </source>
</evidence>
<gene>
    <name evidence="2" type="ORF">GPZ80_11550</name>
</gene>
<dbReference type="RefSeq" id="WP_187220303.1">
    <property type="nucleotide sequence ID" value="NZ_JABVED010000005.1"/>
</dbReference>
<name>A0ABR7L547_9PSEU</name>